<proteinExistence type="predicted"/>
<accession>A0A371GA14</accession>
<evidence type="ECO:0000313" key="3">
    <source>
        <dbReference type="Proteomes" id="UP000257109"/>
    </source>
</evidence>
<keyword evidence="3" id="KW-1185">Reference proteome</keyword>
<dbReference type="AlphaFoldDB" id="A0A371GA14"/>
<name>A0A371GA14_MUCPR</name>
<evidence type="ECO:0000313" key="2">
    <source>
        <dbReference type="EMBL" id="RDX87369.1"/>
    </source>
</evidence>
<sequence>MQVGQLADIGEEFPWRDYEALENYYSWTSLNRVWDQPKPRSNRELAPGCSNRPRAFHYHSPIE</sequence>
<organism evidence="2 3">
    <name type="scientific">Mucuna pruriens</name>
    <name type="common">Velvet bean</name>
    <name type="synonym">Dolichos pruriens</name>
    <dbReference type="NCBI Taxonomy" id="157652"/>
    <lineage>
        <taxon>Eukaryota</taxon>
        <taxon>Viridiplantae</taxon>
        <taxon>Streptophyta</taxon>
        <taxon>Embryophyta</taxon>
        <taxon>Tracheophyta</taxon>
        <taxon>Spermatophyta</taxon>
        <taxon>Magnoliopsida</taxon>
        <taxon>eudicotyledons</taxon>
        <taxon>Gunneridae</taxon>
        <taxon>Pentapetalae</taxon>
        <taxon>rosids</taxon>
        <taxon>fabids</taxon>
        <taxon>Fabales</taxon>
        <taxon>Fabaceae</taxon>
        <taxon>Papilionoideae</taxon>
        <taxon>50 kb inversion clade</taxon>
        <taxon>NPAAA clade</taxon>
        <taxon>indigoferoid/millettioid clade</taxon>
        <taxon>Phaseoleae</taxon>
        <taxon>Mucuna</taxon>
    </lineage>
</organism>
<protein>
    <submittedName>
        <fullName evidence="2">Uncharacterized protein</fullName>
    </submittedName>
</protein>
<evidence type="ECO:0000256" key="1">
    <source>
        <dbReference type="SAM" id="MobiDB-lite"/>
    </source>
</evidence>
<dbReference type="EMBL" id="QJKJ01006248">
    <property type="protein sequence ID" value="RDX87369.1"/>
    <property type="molecule type" value="Genomic_DNA"/>
</dbReference>
<dbReference type="Proteomes" id="UP000257109">
    <property type="component" value="Unassembled WGS sequence"/>
</dbReference>
<comment type="caution">
    <text evidence="2">The sequence shown here is derived from an EMBL/GenBank/DDBJ whole genome shotgun (WGS) entry which is preliminary data.</text>
</comment>
<gene>
    <name evidence="2" type="ORF">CR513_31166</name>
</gene>
<feature type="non-terminal residue" evidence="2">
    <location>
        <position position="1"/>
    </location>
</feature>
<reference evidence="2" key="1">
    <citation type="submission" date="2018-05" db="EMBL/GenBank/DDBJ databases">
        <title>Draft genome of Mucuna pruriens seed.</title>
        <authorList>
            <person name="Nnadi N.E."/>
            <person name="Vos R."/>
            <person name="Hasami M.H."/>
            <person name="Devisetty U.K."/>
            <person name="Aguiy J.C."/>
        </authorList>
    </citation>
    <scope>NUCLEOTIDE SEQUENCE [LARGE SCALE GENOMIC DNA]</scope>
    <source>
        <strain evidence="2">JCA_2017</strain>
    </source>
</reference>
<feature type="region of interest" description="Disordered" evidence="1">
    <location>
        <begin position="37"/>
        <end position="63"/>
    </location>
</feature>